<dbReference type="InterPro" id="IPR009660">
    <property type="entry name" value="Phage_A500_Gp15"/>
</dbReference>
<name>A0ABT2HAM7_9MICO</name>
<comment type="caution">
    <text evidence="1">The sequence shown here is derived from an EMBL/GenBank/DDBJ whole genome shotgun (WGS) entry which is preliminary data.</text>
</comment>
<feature type="non-terminal residue" evidence="1">
    <location>
        <position position="173"/>
    </location>
</feature>
<organism evidence="1 2">
    <name type="scientific">Herbiconiux daphne</name>
    <dbReference type="NCBI Taxonomy" id="2970914"/>
    <lineage>
        <taxon>Bacteria</taxon>
        <taxon>Bacillati</taxon>
        <taxon>Actinomycetota</taxon>
        <taxon>Actinomycetes</taxon>
        <taxon>Micrococcales</taxon>
        <taxon>Microbacteriaceae</taxon>
        <taxon>Herbiconiux</taxon>
    </lineage>
</organism>
<sequence length="173" mass="20114">MFEGTLFHVDMSFDNILDVFDILEDPAITDSVGAEMMLALLVETQHHILPPIKRFELLGAIFHELIQETMPEVVAYDVQGNPIIPKKVEGEEDETLQQNYSLSHDAGFIYTSFMQAYHIDLHDQFGELHWNKFKMLLRDLPDDTMFARVVEIRQRKLSDIKDAKERSHVKKLK</sequence>
<dbReference type="RefSeq" id="WP_259543275.1">
    <property type="nucleotide sequence ID" value="NZ_JANLCJ010000334.1"/>
</dbReference>
<gene>
    <name evidence="1" type="ORF">N1032_25060</name>
</gene>
<proteinExistence type="predicted"/>
<dbReference type="EMBL" id="JANLCJ010000334">
    <property type="protein sequence ID" value="MCS5737000.1"/>
    <property type="molecule type" value="Genomic_DNA"/>
</dbReference>
<evidence type="ECO:0000313" key="2">
    <source>
        <dbReference type="Proteomes" id="UP001165586"/>
    </source>
</evidence>
<reference evidence="1" key="1">
    <citation type="submission" date="2022-08" db="EMBL/GenBank/DDBJ databases">
        <authorList>
            <person name="Deng Y."/>
            <person name="Han X.-F."/>
            <person name="Zhang Y.-Q."/>
        </authorList>
    </citation>
    <scope>NUCLEOTIDE SEQUENCE</scope>
    <source>
        <strain evidence="1">CPCC 203386</strain>
    </source>
</reference>
<dbReference type="Pfam" id="PF06854">
    <property type="entry name" value="Phage_Gp15"/>
    <property type="match status" value="1"/>
</dbReference>
<evidence type="ECO:0000313" key="1">
    <source>
        <dbReference type="EMBL" id="MCS5737000.1"/>
    </source>
</evidence>
<protein>
    <submittedName>
        <fullName evidence="1">Bacteriophage Gp15 family protein</fullName>
    </submittedName>
</protein>
<dbReference type="Proteomes" id="UP001165586">
    <property type="component" value="Unassembled WGS sequence"/>
</dbReference>
<accession>A0ABT2HAM7</accession>
<keyword evidence="2" id="KW-1185">Reference proteome</keyword>